<dbReference type="InterPro" id="IPR017896">
    <property type="entry name" value="4Fe4S_Fe-S-bd"/>
</dbReference>
<proteinExistence type="predicted"/>
<dbReference type="PROSITE" id="PS51379">
    <property type="entry name" value="4FE4S_FER_2"/>
    <property type="match status" value="1"/>
</dbReference>
<name>A0A7X2H9X4_9BACL</name>
<evidence type="ECO:0000256" key="3">
    <source>
        <dbReference type="ARBA" id="ARBA00022694"/>
    </source>
</evidence>
<keyword evidence="8" id="KW-0411">Iron-sulfur</keyword>
<keyword evidence="4" id="KW-0479">Metal-binding</keyword>
<dbReference type="NCBIfam" id="TIGR00276">
    <property type="entry name" value="tRNA epoxyqueuosine(34) reductase QueG"/>
    <property type="match status" value="1"/>
</dbReference>
<dbReference type="Pfam" id="PF13646">
    <property type="entry name" value="HEAT_2"/>
    <property type="match status" value="1"/>
</dbReference>
<evidence type="ECO:0000313" key="11">
    <source>
        <dbReference type="Proteomes" id="UP000463051"/>
    </source>
</evidence>
<dbReference type="Gene3D" id="1.25.10.10">
    <property type="entry name" value="Leucine-rich Repeat Variant"/>
    <property type="match status" value="1"/>
</dbReference>
<evidence type="ECO:0000256" key="6">
    <source>
        <dbReference type="ARBA" id="ARBA00023002"/>
    </source>
</evidence>
<reference evidence="10 11" key="1">
    <citation type="submission" date="2019-11" db="EMBL/GenBank/DDBJ databases">
        <title>Paenibacillus monticola sp. nov., a novel PGPR strain isolated from mountain sample in China.</title>
        <authorList>
            <person name="Zhao Q."/>
            <person name="Li H.-P."/>
            <person name="Zhang J.-L."/>
        </authorList>
    </citation>
    <scope>NUCLEOTIDE SEQUENCE [LARGE SCALE GENOMIC DNA]</scope>
    <source>
        <strain evidence="10 11">LC-T2</strain>
    </source>
</reference>
<sequence length="402" mass="44165">MNNDSQSTYALPPSKWANLKAEIKEAASSLGIDDIGFATAEPFLYLKNILQEHRDQGYESGFEEPDLDRRTIPALKSGEPMSIIAIAVAYPSKMQNPPKSEPGARRGILARASWGRDYHHVLREALAKLESFIRERVPDAVLESMVDTGVLVDRAVAERAGIGFSAKNCAIISPKWGSWIYLGEMVTNIPFPPDVPVQEGCGDCTKCIDACPTGALVGPGQLNAQVCISYLTQTKGFLSEDHMTKIGNRLYGCDTCQIVCPHNRGKNWDHRPQLLPDPEIVKPLLLPILELSNREFKEKFGSSSAAWRGKKPMQRNAIIALGNFKEAGAVPKLTEILLQEPRPEMRGTAAWALGRIGGEEALSAVEMALSGEEDLTVQQMLHRAQDKLLSGRKQEDEHLGGE</sequence>
<evidence type="ECO:0000313" key="10">
    <source>
        <dbReference type="EMBL" id="MRN55548.1"/>
    </source>
</evidence>
<dbReference type="SUPFAM" id="SSF48371">
    <property type="entry name" value="ARM repeat"/>
    <property type="match status" value="1"/>
</dbReference>
<dbReference type="SUPFAM" id="SSF54862">
    <property type="entry name" value="4Fe-4S ferredoxins"/>
    <property type="match status" value="1"/>
</dbReference>
<comment type="caution">
    <text evidence="10">The sequence shown here is derived from an EMBL/GenBank/DDBJ whole genome shotgun (WGS) entry which is preliminary data.</text>
</comment>
<dbReference type="InterPro" id="IPR004453">
    <property type="entry name" value="QueG"/>
</dbReference>
<keyword evidence="6 10" id="KW-0560">Oxidoreductase</keyword>
<accession>A0A7X2H9X4</accession>
<dbReference type="InterPro" id="IPR011989">
    <property type="entry name" value="ARM-like"/>
</dbReference>
<dbReference type="FunFam" id="3.30.70.20:FF:000037">
    <property type="entry name" value="Epoxyqueuosine reductase"/>
    <property type="match status" value="1"/>
</dbReference>
<keyword evidence="1" id="KW-0004">4Fe-4S</keyword>
<keyword evidence="7" id="KW-0408">Iron</keyword>
<dbReference type="EC" id="1.17.99.6" evidence="10"/>
<evidence type="ECO:0000256" key="1">
    <source>
        <dbReference type="ARBA" id="ARBA00022485"/>
    </source>
</evidence>
<evidence type="ECO:0000259" key="9">
    <source>
        <dbReference type="PROSITE" id="PS51379"/>
    </source>
</evidence>
<dbReference type="Proteomes" id="UP000463051">
    <property type="component" value="Unassembled WGS sequence"/>
</dbReference>
<dbReference type="Gene3D" id="3.30.70.20">
    <property type="match status" value="1"/>
</dbReference>
<dbReference type="InterPro" id="IPR017900">
    <property type="entry name" value="4Fe4S_Fe_S_CS"/>
</dbReference>
<keyword evidence="5" id="KW-0671">Queuosine biosynthesis</keyword>
<keyword evidence="11" id="KW-1185">Reference proteome</keyword>
<evidence type="ECO:0000256" key="2">
    <source>
        <dbReference type="ARBA" id="ARBA00022490"/>
    </source>
</evidence>
<dbReference type="GO" id="GO:0046872">
    <property type="term" value="F:metal ion binding"/>
    <property type="evidence" value="ECO:0007669"/>
    <property type="project" value="UniProtKB-KW"/>
</dbReference>
<dbReference type="GO" id="GO:0008616">
    <property type="term" value="P:tRNA queuosine(34) biosynthetic process"/>
    <property type="evidence" value="ECO:0007669"/>
    <property type="project" value="UniProtKB-KW"/>
</dbReference>
<evidence type="ECO:0000256" key="7">
    <source>
        <dbReference type="ARBA" id="ARBA00023004"/>
    </source>
</evidence>
<dbReference type="GO" id="GO:0052693">
    <property type="term" value="F:epoxyqueuosine reductase activity"/>
    <property type="evidence" value="ECO:0007669"/>
    <property type="project" value="UniProtKB-EC"/>
</dbReference>
<evidence type="ECO:0000256" key="4">
    <source>
        <dbReference type="ARBA" id="ARBA00022723"/>
    </source>
</evidence>
<dbReference type="GO" id="GO:0051539">
    <property type="term" value="F:4 iron, 4 sulfur cluster binding"/>
    <property type="evidence" value="ECO:0007669"/>
    <property type="project" value="UniProtKB-KW"/>
</dbReference>
<keyword evidence="3" id="KW-0819">tRNA processing</keyword>
<dbReference type="Pfam" id="PF13484">
    <property type="entry name" value="Fer4_16"/>
    <property type="match status" value="1"/>
</dbReference>
<dbReference type="AlphaFoldDB" id="A0A7X2H9X4"/>
<gene>
    <name evidence="10" type="primary">queG</name>
    <name evidence="10" type="ORF">GJB61_21420</name>
</gene>
<dbReference type="InterPro" id="IPR013542">
    <property type="entry name" value="QueG_DUF1730"/>
</dbReference>
<organism evidence="10 11">
    <name type="scientific">Paenibacillus monticola</name>
    <dbReference type="NCBI Taxonomy" id="2666075"/>
    <lineage>
        <taxon>Bacteria</taxon>
        <taxon>Bacillati</taxon>
        <taxon>Bacillota</taxon>
        <taxon>Bacilli</taxon>
        <taxon>Bacillales</taxon>
        <taxon>Paenibacillaceae</taxon>
        <taxon>Paenibacillus</taxon>
    </lineage>
</organism>
<dbReference type="EMBL" id="WJXB01000009">
    <property type="protein sequence ID" value="MRN55548.1"/>
    <property type="molecule type" value="Genomic_DNA"/>
</dbReference>
<dbReference type="SMART" id="SM00567">
    <property type="entry name" value="EZ_HEAT"/>
    <property type="match status" value="2"/>
</dbReference>
<protein>
    <submittedName>
        <fullName evidence="10">tRNA epoxyqueuosine(34) reductase QueG</fullName>
        <ecNumber evidence="10">1.17.99.6</ecNumber>
    </submittedName>
</protein>
<dbReference type="InterPro" id="IPR016024">
    <property type="entry name" value="ARM-type_fold"/>
</dbReference>
<dbReference type="InterPro" id="IPR004155">
    <property type="entry name" value="PBS_lyase_HEAT"/>
</dbReference>
<evidence type="ECO:0000256" key="5">
    <source>
        <dbReference type="ARBA" id="ARBA00022785"/>
    </source>
</evidence>
<dbReference type="PROSITE" id="PS00198">
    <property type="entry name" value="4FE4S_FER_1"/>
    <property type="match status" value="1"/>
</dbReference>
<dbReference type="PANTHER" id="PTHR30002:SF4">
    <property type="entry name" value="EPOXYQUEUOSINE REDUCTASE"/>
    <property type="match status" value="1"/>
</dbReference>
<dbReference type="Pfam" id="PF08331">
    <property type="entry name" value="QueG_DUF1730"/>
    <property type="match status" value="1"/>
</dbReference>
<keyword evidence="2" id="KW-0963">Cytoplasm</keyword>
<feature type="domain" description="4Fe-4S ferredoxin-type" evidence="9">
    <location>
        <begin position="191"/>
        <end position="221"/>
    </location>
</feature>
<dbReference type="PANTHER" id="PTHR30002">
    <property type="entry name" value="EPOXYQUEUOSINE REDUCTASE"/>
    <property type="match status" value="1"/>
</dbReference>
<evidence type="ECO:0000256" key="8">
    <source>
        <dbReference type="ARBA" id="ARBA00023014"/>
    </source>
</evidence>